<protein>
    <submittedName>
        <fullName evidence="2">Uncharacterized protein</fullName>
    </submittedName>
</protein>
<comment type="caution">
    <text evidence="2">The sequence shown here is derived from an EMBL/GenBank/DDBJ whole genome shotgun (WGS) entry which is preliminary data.</text>
</comment>
<feature type="signal peptide" evidence="1">
    <location>
        <begin position="1"/>
        <end position="19"/>
    </location>
</feature>
<keyword evidence="1" id="KW-0732">Signal</keyword>
<proteinExistence type="predicted"/>
<name>A0A8K0R7T7_9PLEO</name>
<evidence type="ECO:0000313" key="2">
    <source>
        <dbReference type="EMBL" id="KAH7086976.1"/>
    </source>
</evidence>
<evidence type="ECO:0000313" key="3">
    <source>
        <dbReference type="Proteomes" id="UP000813461"/>
    </source>
</evidence>
<feature type="chain" id="PRO_5035456500" evidence="1">
    <location>
        <begin position="20"/>
        <end position="366"/>
    </location>
</feature>
<gene>
    <name evidence="2" type="ORF">FB567DRAFT_602539</name>
</gene>
<dbReference type="Proteomes" id="UP000813461">
    <property type="component" value="Unassembled WGS sequence"/>
</dbReference>
<reference evidence="2" key="1">
    <citation type="journal article" date="2021" name="Nat. Commun.">
        <title>Genetic determinants of endophytism in the Arabidopsis root mycobiome.</title>
        <authorList>
            <person name="Mesny F."/>
            <person name="Miyauchi S."/>
            <person name="Thiergart T."/>
            <person name="Pickel B."/>
            <person name="Atanasova L."/>
            <person name="Karlsson M."/>
            <person name="Huettel B."/>
            <person name="Barry K.W."/>
            <person name="Haridas S."/>
            <person name="Chen C."/>
            <person name="Bauer D."/>
            <person name="Andreopoulos W."/>
            <person name="Pangilinan J."/>
            <person name="LaButti K."/>
            <person name="Riley R."/>
            <person name="Lipzen A."/>
            <person name="Clum A."/>
            <person name="Drula E."/>
            <person name="Henrissat B."/>
            <person name="Kohler A."/>
            <person name="Grigoriev I.V."/>
            <person name="Martin F.M."/>
            <person name="Hacquard S."/>
        </authorList>
    </citation>
    <scope>NUCLEOTIDE SEQUENCE</scope>
    <source>
        <strain evidence="2">MPI-SDFR-AT-0120</strain>
    </source>
</reference>
<dbReference type="EMBL" id="JAGMVJ010000010">
    <property type="protein sequence ID" value="KAH7086976.1"/>
    <property type="molecule type" value="Genomic_DNA"/>
</dbReference>
<sequence length="366" mass="41218">MRSLIYLLPWFLLSHLSWSLTIPPSINVHKRALTGDNFVDEVGTSSPPDEEDLFWRQELEESIQVVRLLAQNALRVPQSSFVAALYFGGSQFYDLRTRIFNAIIHIIDNPPPHFRLVRAQRVAGLPATTAAQVYYGRWVEGTYPELTGEARRAAFVHLASWMLDINLQDEGFSPDFIQLLYATHGGAHPNNNQQDDQTRPTYPEQPDIARNTDITGQIIEDLVPENFLTNQGDDPFLSTLLDELARPGRPRPVAYDIRRVEIVPSMHHGQMIAAMNAQNYAAFAVVAYRNQLVEPVDYNDMDGDIQDAIDFADGVGVPQDPSIRAGEGWPDLNPDLQNVGVRYMLAATEVWLDYDQLGSDFLKKGQ</sequence>
<dbReference type="AlphaFoldDB" id="A0A8K0R7T7"/>
<dbReference type="OrthoDB" id="10446783at2759"/>
<organism evidence="2 3">
    <name type="scientific">Paraphoma chrysanthemicola</name>
    <dbReference type="NCBI Taxonomy" id="798071"/>
    <lineage>
        <taxon>Eukaryota</taxon>
        <taxon>Fungi</taxon>
        <taxon>Dikarya</taxon>
        <taxon>Ascomycota</taxon>
        <taxon>Pezizomycotina</taxon>
        <taxon>Dothideomycetes</taxon>
        <taxon>Pleosporomycetidae</taxon>
        <taxon>Pleosporales</taxon>
        <taxon>Pleosporineae</taxon>
        <taxon>Phaeosphaeriaceae</taxon>
        <taxon>Paraphoma</taxon>
    </lineage>
</organism>
<evidence type="ECO:0000256" key="1">
    <source>
        <dbReference type="SAM" id="SignalP"/>
    </source>
</evidence>
<keyword evidence="3" id="KW-1185">Reference proteome</keyword>
<accession>A0A8K0R7T7</accession>